<evidence type="ECO:0000256" key="2">
    <source>
        <dbReference type="SAM" id="MobiDB-lite"/>
    </source>
</evidence>
<dbReference type="PANTHER" id="PTHR43318:SF2">
    <property type="entry name" value="UDP-N-ACETYLGLUCOSAMINE 4,6-DEHYDRATASE (INVERTING)"/>
    <property type="match status" value="1"/>
</dbReference>
<evidence type="ECO:0000313" key="4">
    <source>
        <dbReference type="EMBL" id="ACT57903.1"/>
    </source>
</evidence>
<feature type="compositionally biased region" description="Basic residues" evidence="2">
    <location>
        <begin position="377"/>
        <end position="386"/>
    </location>
</feature>
<dbReference type="NCBIfam" id="TIGR03589">
    <property type="entry name" value="PseB"/>
    <property type="match status" value="1"/>
</dbReference>
<keyword evidence="5" id="KW-1185">Reference proteome</keyword>
<comment type="similarity">
    <text evidence="1">Belongs to the polysaccharide synthase family.</text>
</comment>
<organism evidence="4 5">
    <name type="scientific">Hirschia baltica (strain ATCC 49814 / DSM 5838 / IFAM 1418)</name>
    <dbReference type="NCBI Taxonomy" id="582402"/>
    <lineage>
        <taxon>Bacteria</taxon>
        <taxon>Pseudomonadati</taxon>
        <taxon>Pseudomonadota</taxon>
        <taxon>Alphaproteobacteria</taxon>
        <taxon>Hyphomonadales</taxon>
        <taxon>Hyphomonadaceae</taxon>
        <taxon>Hirschia</taxon>
    </lineage>
</organism>
<dbReference type="STRING" id="582402.Hbal_0201"/>
<dbReference type="Gene3D" id="3.40.50.720">
    <property type="entry name" value="NAD(P)-binding Rossmann-like Domain"/>
    <property type="match status" value="1"/>
</dbReference>
<sequence length="386" mass="42486">MTKPFFRDFMESSPDLNGKTILITGGTGSFGKEFVKIVSERWEPKKLIVFSRDELKQYEMAQQFPPADYPFMRYFIGDVRDQARLEMAMRGVDYVIHAAALKHVPIAEYNPMECIRTNVFGAENVVNASIKSGVKAVVALSTDKAANPINLYGASKLAADKVFVAANNLSGADGTKFSVVRYGNVLGSRGSVVPFFRKLIAEGVDHLPITDQRMTRFWITLEQGVNFVLSGLAQTEGGEIFVPKIPSSTIGTLATALAPDLPQKEIGIRPGEKLHEIMVPEDDGRSTVEIEDRYIILPAGREQLMDDWLAKGAKPVAEGFAYSSDQNDEVLDDMSVLEMLALTFPGESLKTMANTMRRRNGDAPDSLADTDLAVSAAKKRKPRKRG</sequence>
<dbReference type="RefSeq" id="WP_012778061.1">
    <property type="nucleotide sequence ID" value="NC_012982.1"/>
</dbReference>
<dbReference type="InterPro" id="IPR020025">
    <property type="entry name" value="PseB"/>
</dbReference>
<dbReference type="eggNOG" id="COG1086">
    <property type="taxonomic scope" value="Bacteria"/>
</dbReference>
<dbReference type="CDD" id="cd05237">
    <property type="entry name" value="UDP_invert_4-6DH_SDR_e"/>
    <property type="match status" value="1"/>
</dbReference>
<name>C6XLJ7_HIRBI</name>
<dbReference type="PANTHER" id="PTHR43318">
    <property type="entry name" value="UDP-N-ACETYLGLUCOSAMINE 4,6-DEHYDRATASE"/>
    <property type="match status" value="1"/>
</dbReference>
<dbReference type="InterPro" id="IPR003869">
    <property type="entry name" value="Polysac_CapD-like"/>
</dbReference>
<accession>C6XLJ7</accession>
<evidence type="ECO:0000256" key="1">
    <source>
        <dbReference type="ARBA" id="ARBA00007430"/>
    </source>
</evidence>
<dbReference type="Proteomes" id="UP000002745">
    <property type="component" value="Chromosome"/>
</dbReference>
<dbReference type="Pfam" id="PF02719">
    <property type="entry name" value="Polysacc_synt_2"/>
    <property type="match status" value="1"/>
</dbReference>
<feature type="domain" description="Polysaccharide biosynthesis protein CapD-like" evidence="3">
    <location>
        <begin position="21"/>
        <end position="296"/>
    </location>
</feature>
<dbReference type="HOGENOM" id="CLU_013560_4_1_5"/>
<dbReference type="InterPro" id="IPR051203">
    <property type="entry name" value="Polysaccharide_Synthase-Rel"/>
</dbReference>
<protein>
    <submittedName>
        <fullName evidence="4">Polysaccharide biosynthesis protein CapD</fullName>
    </submittedName>
</protein>
<dbReference type="KEGG" id="hba:Hbal_0201"/>
<reference evidence="5" key="1">
    <citation type="journal article" date="2011" name="J. Bacteriol.">
        <title>Genome sequences of eight morphologically diverse alphaproteobacteria.</title>
        <authorList>
            <consortium name="US DOE Joint Genome Institute"/>
            <person name="Brown P.J."/>
            <person name="Kysela D.T."/>
            <person name="Buechlein A."/>
            <person name="Hemmerich C."/>
            <person name="Brun Y.V."/>
        </authorList>
    </citation>
    <scope>NUCLEOTIDE SEQUENCE [LARGE SCALE GENOMIC DNA]</scope>
    <source>
        <strain evidence="5">ATCC 49814 / DSM 5838 / IFAM 1418</strain>
    </source>
</reference>
<evidence type="ECO:0000313" key="5">
    <source>
        <dbReference type="Proteomes" id="UP000002745"/>
    </source>
</evidence>
<evidence type="ECO:0000259" key="3">
    <source>
        <dbReference type="Pfam" id="PF02719"/>
    </source>
</evidence>
<dbReference type="InterPro" id="IPR036291">
    <property type="entry name" value="NAD(P)-bd_dom_sf"/>
</dbReference>
<dbReference type="SUPFAM" id="SSF51735">
    <property type="entry name" value="NAD(P)-binding Rossmann-fold domains"/>
    <property type="match status" value="1"/>
</dbReference>
<gene>
    <name evidence="4" type="ordered locus">Hbal_0201</name>
</gene>
<feature type="region of interest" description="Disordered" evidence="2">
    <location>
        <begin position="358"/>
        <end position="386"/>
    </location>
</feature>
<dbReference type="AlphaFoldDB" id="C6XLJ7"/>
<dbReference type="EMBL" id="CP001678">
    <property type="protein sequence ID" value="ACT57903.1"/>
    <property type="molecule type" value="Genomic_DNA"/>
</dbReference>
<proteinExistence type="inferred from homology"/>